<evidence type="ECO:0000256" key="1">
    <source>
        <dbReference type="SAM" id="SignalP"/>
    </source>
</evidence>
<proteinExistence type="predicted"/>
<comment type="caution">
    <text evidence="2">The sequence shown here is derived from an EMBL/GenBank/DDBJ whole genome shotgun (WGS) entry which is preliminary data.</text>
</comment>
<feature type="signal peptide" evidence="1">
    <location>
        <begin position="1"/>
        <end position="18"/>
    </location>
</feature>
<dbReference type="Proteomes" id="UP001418222">
    <property type="component" value="Unassembled WGS sequence"/>
</dbReference>
<sequence length="406" mass="45633">MEMLFLVFFFPLILTSEALFFPFNSSTLPVFPAPTSPSAQSSESFLKEILNAIAAKEQWDPDVDARVSVVETESARVSAIQSFEFHVRSGWRTLILKFVEEAEAWRKAGKGEVQFGPDSVSLDEGFRPGIRVLKLEGPLELHASGDNEFSLHLPSANITHQALKRVLVGEGISIEIDGAGEISIFYPYDISFLSSSKHKQSRDQFWPLGLFSCAPMVLVRVACSASLVAFRNPDAGAYVKSTFLSHNTIELLPEKCYSNGLYERSRFSASPTLASKFAVMEQFLSSFMGRTVSLGRSSRLLRTKITSSSLLKFHVEVERNVTDNDKHWKNVAEWRTRPNAERSWFEIIGRFEEGGRGLRPFTIRKLSRPLMMVESAAWSHLMSNISFTEFPSFVVPPEALTLDVKW</sequence>
<keyword evidence="1" id="KW-0732">Signal</keyword>
<accession>A0AAP0BJA4</accession>
<dbReference type="EMBL" id="JBBWWQ010000008">
    <property type="protein sequence ID" value="KAK8940660.1"/>
    <property type="molecule type" value="Genomic_DNA"/>
</dbReference>
<evidence type="ECO:0000313" key="2">
    <source>
        <dbReference type="EMBL" id="KAK8940660.1"/>
    </source>
</evidence>
<organism evidence="2 3">
    <name type="scientific">Platanthera zijinensis</name>
    <dbReference type="NCBI Taxonomy" id="2320716"/>
    <lineage>
        <taxon>Eukaryota</taxon>
        <taxon>Viridiplantae</taxon>
        <taxon>Streptophyta</taxon>
        <taxon>Embryophyta</taxon>
        <taxon>Tracheophyta</taxon>
        <taxon>Spermatophyta</taxon>
        <taxon>Magnoliopsida</taxon>
        <taxon>Liliopsida</taxon>
        <taxon>Asparagales</taxon>
        <taxon>Orchidaceae</taxon>
        <taxon>Orchidoideae</taxon>
        <taxon>Orchideae</taxon>
        <taxon>Orchidinae</taxon>
        <taxon>Platanthera</taxon>
    </lineage>
</organism>
<dbReference type="AlphaFoldDB" id="A0AAP0BJA4"/>
<reference evidence="2 3" key="1">
    <citation type="journal article" date="2022" name="Nat. Plants">
        <title>Genomes of leafy and leafless Platanthera orchids illuminate the evolution of mycoheterotrophy.</title>
        <authorList>
            <person name="Li M.H."/>
            <person name="Liu K.W."/>
            <person name="Li Z."/>
            <person name="Lu H.C."/>
            <person name="Ye Q.L."/>
            <person name="Zhang D."/>
            <person name="Wang J.Y."/>
            <person name="Li Y.F."/>
            <person name="Zhong Z.M."/>
            <person name="Liu X."/>
            <person name="Yu X."/>
            <person name="Liu D.K."/>
            <person name="Tu X.D."/>
            <person name="Liu B."/>
            <person name="Hao Y."/>
            <person name="Liao X.Y."/>
            <person name="Jiang Y.T."/>
            <person name="Sun W.H."/>
            <person name="Chen J."/>
            <person name="Chen Y.Q."/>
            <person name="Ai Y."/>
            <person name="Zhai J.W."/>
            <person name="Wu S.S."/>
            <person name="Zhou Z."/>
            <person name="Hsiao Y.Y."/>
            <person name="Wu W.L."/>
            <person name="Chen Y.Y."/>
            <person name="Lin Y.F."/>
            <person name="Hsu J.L."/>
            <person name="Li C.Y."/>
            <person name="Wang Z.W."/>
            <person name="Zhao X."/>
            <person name="Zhong W.Y."/>
            <person name="Ma X.K."/>
            <person name="Ma L."/>
            <person name="Huang J."/>
            <person name="Chen G.Z."/>
            <person name="Huang M.Z."/>
            <person name="Huang L."/>
            <person name="Peng D.H."/>
            <person name="Luo Y.B."/>
            <person name="Zou S.Q."/>
            <person name="Chen S.P."/>
            <person name="Lan S."/>
            <person name="Tsai W.C."/>
            <person name="Van de Peer Y."/>
            <person name="Liu Z.J."/>
        </authorList>
    </citation>
    <scope>NUCLEOTIDE SEQUENCE [LARGE SCALE GENOMIC DNA]</scope>
    <source>
        <strain evidence="2">Lor287</strain>
    </source>
</reference>
<evidence type="ECO:0000313" key="3">
    <source>
        <dbReference type="Proteomes" id="UP001418222"/>
    </source>
</evidence>
<gene>
    <name evidence="2" type="ORF">KSP39_PZI010766</name>
</gene>
<dbReference type="PANTHER" id="PTHR34454">
    <property type="entry name" value="TUNICAMYCIN INDUCED PROTEIN"/>
    <property type="match status" value="1"/>
</dbReference>
<feature type="chain" id="PRO_5042841750" evidence="1">
    <location>
        <begin position="19"/>
        <end position="406"/>
    </location>
</feature>
<dbReference type="PANTHER" id="PTHR34454:SF3">
    <property type="entry name" value="PEPTIDASE I, PUTATIVE-RELATED"/>
    <property type="match status" value="1"/>
</dbReference>
<keyword evidence="3" id="KW-1185">Reference proteome</keyword>
<name>A0AAP0BJA4_9ASPA</name>
<dbReference type="InterPro" id="IPR053283">
    <property type="entry name" value="TUNICAMYCIN_INDUCED_1"/>
</dbReference>
<protein>
    <submittedName>
        <fullName evidence="2">Uncharacterized protein</fullName>
    </submittedName>
</protein>